<name>A0A368GMZ7_ANCCA</name>
<protein>
    <submittedName>
        <fullName evidence="3">Uncharacterized protein</fullName>
    </submittedName>
</protein>
<feature type="coiled-coil region" evidence="1">
    <location>
        <begin position="165"/>
        <end position="199"/>
    </location>
</feature>
<feature type="region of interest" description="Disordered" evidence="2">
    <location>
        <begin position="384"/>
        <end position="413"/>
    </location>
</feature>
<gene>
    <name evidence="3" type="ORF">ANCCAN_09304</name>
</gene>
<sequence length="413" mass="45812">MKEAALMNEYTSLKNLVDELNKEVAKFEQFKKEQDELEQKLLAKEAELAEKSARLAAAENEKQVLVGKGNDRSAELESENAALRKKVADLEKKLSDVEKSHAKAYVSKHLHALIFRIVLESSDLFFRLPEASAAQAAAGDEIMVLKRAQAVESCRPSASANDAEIISLRSENHRLQHKNEELRKRNFKILDDVADLEKQLAARISSTSSESPKSKKGTPENDVGSAEGSDQGDNDSSNKQLLAERKLVASAIGSLVHSPLNDSSYDDYVHQLAKTLKSALHESDKKGKKDRSKDHSKDQSKTHAKMQAEIDNYRNAFSSLSALLTQIEMGVEERESFYKDKVAALESALEKANAVATSAERLKKELRECELLKKQIEALRTCLGQNANDDKTTTSAKPCAVKSDESDWEVVSR</sequence>
<comment type="caution">
    <text evidence="3">The sequence shown here is derived from an EMBL/GenBank/DDBJ whole genome shotgun (WGS) entry which is preliminary data.</text>
</comment>
<keyword evidence="1" id="KW-0175">Coiled coil</keyword>
<evidence type="ECO:0000313" key="4">
    <source>
        <dbReference type="Proteomes" id="UP000252519"/>
    </source>
</evidence>
<evidence type="ECO:0000256" key="2">
    <source>
        <dbReference type="SAM" id="MobiDB-lite"/>
    </source>
</evidence>
<accession>A0A368GMZ7</accession>
<proteinExistence type="predicted"/>
<reference evidence="3 4" key="1">
    <citation type="submission" date="2014-10" db="EMBL/GenBank/DDBJ databases">
        <title>Draft genome of the hookworm Ancylostoma caninum.</title>
        <authorList>
            <person name="Mitreva M."/>
        </authorList>
    </citation>
    <scope>NUCLEOTIDE SEQUENCE [LARGE SCALE GENOMIC DNA]</scope>
    <source>
        <strain evidence="3 4">Baltimore</strain>
    </source>
</reference>
<feature type="coiled-coil region" evidence="1">
    <location>
        <begin position="3"/>
        <end position="100"/>
    </location>
</feature>
<dbReference type="Proteomes" id="UP000252519">
    <property type="component" value="Unassembled WGS sequence"/>
</dbReference>
<feature type="compositionally biased region" description="Basic and acidic residues" evidence="2">
    <location>
        <begin position="402"/>
        <end position="413"/>
    </location>
</feature>
<dbReference type="AlphaFoldDB" id="A0A368GMZ7"/>
<organism evidence="3 4">
    <name type="scientific">Ancylostoma caninum</name>
    <name type="common">Dog hookworm</name>
    <dbReference type="NCBI Taxonomy" id="29170"/>
    <lineage>
        <taxon>Eukaryota</taxon>
        <taxon>Metazoa</taxon>
        <taxon>Ecdysozoa</taxon>
        <taxon>Nematoda</taxon>
        <taxon>Chromadorea</taxon>
        <taxon>Rhabditida</taxon>
        <taxon>Rhabditina</taxon>
        <taxon>Rhabditomorpha</taxon>
        <taxon>Strongyloidea</taxon>
        <taxon>Ancylostomatidae</taxon>
        <taxon>Ancylostomatinae</taxon>
        <taxon>Ancylostoma</taxon>
    </lineage>
</organism>
<dbReference type="OrthoDB" id="5875463at2759"/>
<evidence type="ECO:0000313" key="3">
    <source>
        <dbReference type="EMBL" id="RCN44659.1"/>
    </source>
</evidence>
<evidence type="ECO:0000256" key="1">
    <source>
        <dbReference type="SAM" id="Coils"/>
    </source>
</evidence>
<dbReference type="EMBL" id="JOJR01000123">
    <property type="protein sequence ID" value="RCN44659.1"/>
    <property type="molecule type" value="Genomic_DNA"/>
</dbReference>
<feature type="coiled-coil region" evidence="1">
    <location>
        <begin position="342"/>
        <end position="382"/>
    </location>
</feature>
<feature type="region of interest" description="Disordered" evidence="2">
    <location>
        <begin position="203"/>
        <end position="237"/>
    </location>
</feature>
<dbReference type="STRING" id="29170.A0A368GMZ7"/>
<keyword evidence="4" id="KW-1185">Reference proteome</keyword>
<feature type="region of interest" description="Disordered" evidence="2">
    <location>
        <begin position="279"/>
        <end position="305"/>
    </location>
</feature>